<feature type="domain" description="GST N-terminal" evidence="3">
    <location>
        <begin position="1"/>
        <end position="79"/>
    </location>
</feature>
<dbReference type="SUPFAM" id="SSF47616">
    <property type="entry name" value="GST C-terminal domain-like"/>
    <property type="match status" value="1"/>
</dbReference>
<feature type="domain" description="GST C-terminal" evidence="4">
    <location>
        <begin position="84"/>
        <end position="204"/>
    </location>
</feature>
<comment type="subunit">
    <text evidence="1">Homodimer.</text>
</comment>
<reference evidence="5 6" key="1">
    <citation type="submission" date="2019-12" db="EMBL/GenBank/DDBJ databases">
        <title>Novel species isolated from a subtropical stream in China.</title>
        <authorList>
            <person name="Lu H."/>
        </authorList>
    </citation>
    <scope>NUCLEOTIDE SEQUENCE [LARGE SCALE GENOMIC DNA]</scope>
    <source>
        <strain evidence="5 6">FT127W</strain>
    </source>
</reference>
<dbReference type="Proteomes" id="UP000450676">
    <property type="component" value="Unassembled WGS sequence"/>
</dbReference>
<dbReference type="GO" id="GO:0004364">
    <property type="term" value="F:glutathione transferase activity"/>
    <property type="evidence" value="ECO:0007669"/>
    <property type="project" value="TreeGrafter"/>
</dbReference>
<dbReference type="EMBL" id="WWCU01000003">
    <property type="protein sequence ID" value="MYN06699.1"/>
    <property type="molecule type" value="Genomic_DNA"/>
</dbReference>
<dbReference type="SUPFAM" id="SSF52833">
    <property type="entry name" value="Thioredoxin-like"/>
    <property type="match status" value="1"/>
</dbReference>
<evidence type="ECO:0000256" key="2">
    <source>
        <dbReference type="RuleBase" id="RU003494"/>
    </source>
</evidence>
<proteinExistence type="inferred from homology"/>
<dbReference type="InterPro" id="IPR036282">
    <property type="entry name" value="Glutathione-S-Trfase_C_sf"/>
</dbReference>
<dbReference type="InterPro" id="IPR004046">
    <property type="entry name" value="GST_C"/>
</dbReference>
<protein>
    <submittedName>
        <fullName evidence="5">Glutathione S-transferase family protein</fullName>
    </submittedName>
</protein>
<dbReference type="Gene3D" id="3.40.30.10">
    <property type="entry name" value="Glutaredoxin"/>
    <property type="match status" value="1"/>
</dbReference>
<evidence type="ECO:0000313" key="6">
    <source>
        <dbReference type="Proteomes" id="UP000450676"/>
    </source>
</evidence>
<dbReference type="SFLD" id="SFLDG01150">
    <property type="entry name" value="Main.1:_Beta-like"/>
    <property type="match status" value="1"/>
</dbReference>
<dbReference type="PANTHER" id="PTHR43969:SF9">
    <property type="entry name" value="GLUTATHIONE S TRANSFERASE D10, ISOFORM A-RELATED"/>
    <property type="match status" value="1"/>
</dbReference>
<dbReference type="PANTHER" id="PTHR43969">
    <property type="entry name" value="GLUTATHIONE S TRANSFERASE D10, ISOFORM A-RELATED"/>
    <property type="match status" value="1"/>
</dbReference>
<organism evidence="5 6">
    <name type="scientific">Pseudoduganella aquatica</name>
    <dbReference type="NCBI Taxonomy" id="2660641"/>
    <lineage>
        <taxon>Bacteria</taxon>
        <taxon>Pseudomonadati</taxon>
        <taxon>Pseudomonadota</taxon>
        <taxon>Betaproteobacteria</taxon>
        <taxon>Burkholderiales</taxon>
        <taxon>Oxalobacteraceae</taxon>
        <taxon>Telluria group</taxon>
        <taxon>Pseudoduganella</taxon>
    </lineage>
</organism>
<dbReference type="Pfam" id="PF02798">
    <property type="entry name" value="GST_N"/>
    <property type="match status" value="1"/>
</dbReference>
<evidence type="ECO:0000259" key="4">
    <source>
        <dbReference type="PROSITE" id="PS50405"/>
    </source>
</evidence>
<name>A0A7X4KK26_9BURK</name>
<dbReference type="GO" id="GO:0006749">
    <property type="term" value="P:glutathione metabolic process"/>
    <property type="evidence" value="ECO:0007669"/>
    <property type="project" value="TreeGrafter"/>
</dbReference>
<sequence>MRIYHHPISSNARRVAMVAAHLNADVEFVEVNLMSAEDRRRLGELNPNSKIPVLEDDGFVLWESCAIMQYLADKTPGQTVYPQDMRVRADINRWLFWACQHFAPAIGVLTWERVWKGIVTGQGPDAREEERGESDLADYATVLDKHLAGRQWVVGDSLTLADLALAAPLMYTERAALPLDGYANLTAWFGRMQQLPAWRQTAEA</sequence>
<keyword evidence="6" id="KW-1185">Reference proteome</keyword>
<evidence type="ECO:0000259" key="3">
    <source>
        <dbReference type="PROSITE" id="PS50404"/>
    </source>
</evidence>
<dbReference type="AlphaFoldDB" id="A0A7X4KK26"/>
<dbReference type="RefSeq" id="WP_161071075.1">
    <property type="nucleotide sequence ID" value="NZ_CP086370.1"/>
</dbReference>
<dbReference type="SFLD" id="SFLDS00019">
    <property type="entry name" value="Glutathione_Transferase_(cytos"/>
    <property type="match status" value="1"/>
</dbReference>
<gene>
    <name evidence="5" type="ORF">GTP77_05040</name>
</gene>
<dbReference type="InterPro" id="IPR036249">
    <property type="entry name" value="Thioredoxin-like_sf"/>
</dbReference>
<dbReference type="InterPro" id="IPR040079">
    <property type="entry name" value="Glutathione_S-Trfase"/>
</dbReference>
<comment type="caution">
    <text evidence="5">The sequence shown here is derived from an EMBL/GenBank/DDBJ whole genome shotgun (WGS) entry which is preliminary data.</text>
</comment>
<dbReference type="Gene3D" id="1.20.1050.10">
    <property type="match status" value="1"/>
</dbReference>
<accession>A0A7X4KK26</accession>
<evidence type="ECO:0000313" key="5">
    <source>
        <dbReference type="EMBL" id="MYN06699.1"/>
    </source>
</evidence>
<dbReference type="InterPro" id="IPR010987">
    <property type="entry name" value="Glutathione-S-Trfase_C-like"/>
</dbReference>
<dbReference type="SFLD" id="SFLDG00358">
    <property type="entry name" value="Main_(cytGST)"/>
    <property type="match status" value="1"/>
</dbReference>
<keyword evidence="5" id="KW-0808">Transferase</keyword>
<dbReference type="PROSITE" id="PS50404">
    <property type="entry name" value="GST_NTER"/>
    <property type="match status" value="1"/>
</dbReference>
<dbReference type="CDD" id="cd00570">
    <property type="entry name" value="GST_N_family"/>
    <property type="match status" value="1"/>
</dbReference>
<dbReference type="InterPro" id="IPR004045">
    <property type="entry name" value="Glutathione_S-Trfase_N"/>
</dbReference>
<evidence type="ECO:0000256" key="1">
    <source>
        <dbReference type="ARBA" id="ARBA00011738"/>
    </source>
</evidence>
<dbReference type="PROSITE" id="PS50405">
    <property type="entry name" value="GST_CTER"/>
    <property type="match status" value="1"/>
</dbReference>
<comment type="similarity">
    <text evidence="2">Belongs to the GST superfamily.</text>
</comment>
<dbReference type="Pfam" id="PF00043">
    <property type="entry name" value="GST_C"/>
    <property type="match status" value="1"/>
</dbReference>